<dbReference type="Pfam" id="PF01699">
    <property type="entry name" value="Na_Ca_ex"/>
    <property type="match status" value="2"/>
</dbReference>
<proteinExistence type="predicted"/>
<comment type="subcellular location">
    <subcellularLocation>
        <location evidence="1">Membrane</location>
        <topology evidence="1">Multi-pass membrane protein</topology>
    </subcellularLocation>
</comment>
<dbReference type="OrthoDB" id="9794225at2"/>
<feature type="transmembrane region" description="Helical" evidence="5">
    <location>
        <begin position="276"/>
        <end position="296"/>
    </location>
</feature>
<evidence type="ECO:0000256" key="2">
    <source>
        <dbReference type="ARBA" id="ARBA00022692"/>
    </source>
</evidence>
<reference evidence="8" key="2">
    <citation type="journal article" date="2022" name="Front. Microbiol.">
        <title>Comparative Genomic Analysis Revealed Distinct Molecular Components and Organization of CO2-Concentrating Mechanism in Thermophilic Cyanobacteria.</title>
        <authorList>
            <person name="Tang J."/>
            <person name="Zhou H."/>
            <person name="Yao D."/>
            <person name="Riaz S."/>
            <person name="You D."/>
            <person name="Klepacz-Smolka A."/>
            <person name="Daroch M."/>
        </authorList>
    </citation>
    <scope>NUCLEOTIDE SEQUENCE [LARGE SCALE GENOMIC DNA]</scope>
    <source>
        <strain evidence="8">PCC 6715</strain>
    </source>
</reference>
<feature type="domain" description="Sodium/calcium exchanger membrane region" evidence="6">
    <location>
        <begin position="7"/>
        <end position="143"/>
    </location>
</feature>
<feature type="transmembrane region" description="Helical" evidence="5">
    <location>
        <begin position="302"/>
        <end position="321"/>
    </location>
</feature>
<dbReference type="GO" id="GO:0016020">
    <property type="term" value="C:membrane"/>
    <property type="evidence" value="ECO:0007669"/>
    <property type="project" value="UniProtKB-SubCell"/>
</dbReference>
<keyword evidence="4 5" id="KW-0472">Membrane</keyword>
<evidence type="ECO:0000259" key="6">
    <source>
        <dbReference type="Pfam" id="PF01699"/>
    </source>
</evidence>
<protein>
    <submittedName>
        <fullName evidence="7">Sodium:proton exchanger</fullName>
    </submittedName>
</protein>
<evidence type="ECO:0000313" key="8">
    <source>
        <dbReference type="Proteomes" id="UP000231057"/>
    </source>
</evidence>
<feature type="transmembrane region" description="Helical" evidence="5">
    <location>
        <begin position="214"/>
        <end position="232"/>
    </location>
</feature>
<accession>A0A2D2Q1N4</accession>
<feature type="transmembrane region" description="Helical" evidence="5">
    <location>
        <begin position="69"/>
        <end position="93"/>
    </location>
</feature>
<dbReference type="Proteomes" id="UP000231057">
    <property type="component" value="Chromosome"/>
</dbReference>
<gene>
    <name evidence="7" type="ORF">BRW62_06165</name>
</gene>
<evidence type="ECO:0000256" key="4">
    <source>
        <dbReference type="ARBA" id="ARBA00023136"/>
    </source>
</evidence>
<feature type="transmembrane region" description="Helical" evidence="5">
    <location>
        <begin position="99"/>
        <end position="118"/>
    </location>
</feature>
<evidence type="ECO:0000256" key="5">
    <source>
        <dbReference type="SAM" id="Phobius"/>
    </source>
</evidence>
<dbReference type="RefSeq" id="WP_099798752.1">
    <property type="nucleotide sequence ID" value="NZ_CP018092.1"/>
</dbReference>
<dbReference type="AlphaFoldDB" id="A0A2D2Q1N4"/>
<keyword evidence="3 5" id="KW-1133">Transmembrane helix</keyword>
<reference evidence="7 8" key="1">
    <citation type="submission" date="2016-11" db="EMBL/GenBank/DDBJ databases">
        <title>Complete genome sequence of thermophilic cyanobacteria strain Synechococcus sp. PCC6715.</title>
        <authorList>
            <person name="Tang J."/>
            <person name="Daroch M."/>
            <person name="Liang Y."/>
            <person name="Jiang D."/>
            <person name="Shah M."/>
        </authorList>
    </citation>
    <scope>NUCLEOTIDE SEQUENCE [LARGE SCALE GENOMIC DNA]</scope>
    <source>
        <strain evidence="7 8">PCC 6715</strain>
    </source>
</reference>
<keyword evidence="2 5" id="KW-0812">Transmembrane</keyword>
<dbReference type="EMBL" id="CP018092">
    <property type="protein sequence ID" value="ATS18405.1"/>
    <property type="molecule type" value="Genomic_DNA"/>
</dbReference>
<keyword evidence="8" id="KW-1185">Reference proteome</keyword>
<dbReference type="InterPro" id="IPR004837">
    <property type="entry name" value="NaCa_Exmemb"/>
</dbReference>
<evidence type="ECO:0000313" key="7">
    <source>
        <dbReference type="EMBL" id="ATS18405.1"/>
    </source>
</evidence>
<evidence type="ECO:0000256" key="3">
    <source>
        <dbReference type="ARBA" id="ARBA00022989"/>
    </source>
</evidence>
<feature type="transmembrane region" description="Helical" evidence="5">
    <location>
        <begin position="244"/>
        <end position="264"/>
    </location>
</feature>
<sequence>MTILWGLLIILGVALIVWGAEAFAEHLGAAAVRLRVSSFALALLLAGAEPEELATAVAASLKEVPAIAFGDVVGANIAICLVALGVGAWIAPLPFSKRVMAYALVGVPIAVIATGFIWNGEISRLEGLFLIGLYILYVAIIWWVERRPPALGETAELEEALEEFATEQANGMRQRVSQEVWVVVAGVLAMVAGSILIVEAVRQISQIETTQIKLALSLVGFATAFELVILAWSTARRGVTEAAVAGVVGSFTYNVTMTLGVAAIARPLNIVDASLLHVPLIVMLGAFALVIALASYKGYLHRGASVVLLSAYPLVLMRLLAEN</sequence>
<dbReference type="Gene3D" id="1.20.1420.30">
    <property type="entry name" value="NCX, central ion-binding region"/>
    <property type="match status" value="1"/>
</dbReference>
<evidence type="ECO:0000256" key="1">
    <source>
        <dbReference type="ARBA" id="ARBA00004141"/>
    </source>
</evidence>
<feature type="transmembrane region" description="Helical" evidence="5">
    <location>
        <begin position="125"/>
        <end position="144"/>
    </location>
</feature>
<dbReference type="KEGG" id="slw:BRW62_06165"/>
<feature type="transmembrane region" description="Helical" evidence="5">
    <location>
        <begin position="180"/>
        <end position="202"/>
    </location>
</feature>
<dbReference type="InterPro" id="IPR044880">
    <property type="entry name" value="NCX_ion-bd_dom_sf"/>
</dbReference>
<feature type="domain" description="Sodium/calcium exchanger membrane region" evidence="6">
    <location>
        <begin position="180"/>
        <end position="317"/>
    </location>
</feature>
<dbReference type="GO" id="GO:0055085">
    <property type="term" value="P:transmembrane transport"/>
    <property type="evidence" value="ECO:0007669"/>
    <property type="project" value="InterPro"/>
</dbReference>
<name>A0A2D2Q1N4_PARLV</name>
<organism evidence="7 8">
    <name type="scientific">Parathermosynechococcus lividus PCC 6715</name>
    <dbReference type="NCBI Taxonomy" id="1917166"/>
    <lineage>
        <taxon>Bacteria</taxon>
        <taxon>Bacillati</taxon>
        <taxon>Cyanobacteriota</taxon>
        <taxon>Cyanophyceae</taxon>
        <taxon>Acaryochloridales</taxon>
        <taxon>Thermosynechococcaceae</taxon>
        <taxon>Parathermosynechococcus</taxon>
    </lineage>
</organism>